<dbReference type="AlphaFoldDB" id="A0A1Y6HCH9"/>
<sequence>MKNAEPRVRELTPTEIEALRQEMRQAIEWAVTELARRRRHVAPEF</sequence>
<reference evidence="1 2" key="1">
    <citation type="submission" date="2017-05" db="EMBL/GenBank/DDBJ databases">
        <authorList>
            <person name="Song R."/>
            <person name="Chenine A.L."/>
            <person name="Ruprecht R.M."/>
        </authorList>
    </citation>
    <scope>NUCLEOTIDE SEQUENCE [LARGE SCALE GENOMIC DNA]</scope>
    <source>
        <strain evidence="1">PD5205</strain>
        <plasmid evidence="2">ppd5205.21</plasmid>
    </source>
</reference>
<dbReference type="EMBL" id="LT853887">
    <property type="protein sequence ID" value="SMR06071.1"/>
    <property type="molecule type" value="Genomic_DNA"/>
</dbReference>
<gene>
    <name evidence="1" type="ORF">PD5205_04130</name>
</gene>
<proteinExistence type="predicted"/>
<accession>A0A1Y6HCH9</accession>
<protein>
    <submittedName>
        <fullName evidence="1">Uncharacterized protein</fullName>
    </submittedName>
</protein>
<geneLocation type="plasmid" evidence="2">
    <name>ppd5205.21</name>
</geneLocation>
<evidence type="ECO:0000313" key="2">
    <source>
        <dbReference type="Proteomes" id="UP000195953"/>
    </source>
</evidence>
<dbReference type="RefSeq" id="WP_167699514.1">
    <property type="nucleotide sequence ID" value="NZ_CP016832.1"/>
</dbReference>
<organism evidence="1 2">
    <name type="scientific">Xanthomonas fragariae</name>
    <dbReference type="NCBI Taxonomy" id="48664"/>
    <lineage>
        <taxon>Bacteria</taxon>
        <taxon>Pseudomonadati</taxon>
        <taxon>Pseudomonadota</taxon>
        <taxon>Gammaproteobacteria</taxon>
        <taxon>Lysobacterales</taxon>
        <taxon>Lysobacteraceae</taxon>
        <taxon>Xanthomonas</taxon>
    </lineage>
</organism>
<evidence type="ECO:0000313" key="1">
    <source>
        <dbReference type="EMBL" id="SMR06071.1"/>
    </source>
</evidence>
<dbReference type="Proteomes" id="UP000195953">
    <property type="component" value="Plasmid pPD5205-21"/>
</dbReference>
<name>A0A1Y6HCH9_9XANT</name>